<dbReference type="STRING" id="379066.GAU_2426"/>
<proteinExistence type="predicted"/>
<dbReference type="InterPro" id="IPR036770">
    <property type="entry name" value="Ankyrin_rpt-contain_sf"/>
</dbReference>
<dbReference type="PANTHER" id="PTHR24123:SF33">
    <property type="entry name" value="PROTEIN HOS4"/>
    <property type="match status" value="1"/>
</dbReference>
<gene>
    <name evidence="4" type="ordered locus">GAU_2426</name>
</gene>
<dbReference type="EMBL" id="AP009153">
    <property type="protein sequence ID" value="BAH39468.1"/>
    <property type="molecule type" value="Genomic_DNA"/>
</dbReference>
<reference evidence="5" key="1">
    <citation type="submission" date="2006-03" db="EMBL/GenBank/DDBJ databases">
        <title>Complete genome sequence of Gemmatimonas aurantiaca T-27 that represents a novel phylum Gemmatimonadetes.</title>
        <authorList>
            <person name="Takasaki K."/>
            <person name="Ichikawa N."/>
            <person name="Miura H."/>
            <person name="Matsushita S."/>
            <person name="Watanabe Y."/>
            <person name="Oguchi A."/>
            <person name="Ankai A."/>
            <person name="Yashiro I."/>
            <person name="Takahashi M."/>
            <person name="Terui Y."/>
            <person name="Fukui S."/>
            <person name="Yokoyama H."/>
            <person name="Tanikawa S."/>
            <person name="Hanada S."/>
            <person name="Kamagata Y."/>
            <person name="Fujita N."/>
        </authorList>
    </citation>
    <scope>NUCLEOTIDE SEQUENCE [LARGE SCALE GENOMIC DNA]</scope>
    <source>
        <strain evidence="5">T-27 / DSM 14586 / JCM 11422 / NBRC 100505</strain>
    </source>
</reference>
<keyword evidence="5" id="KW-1185">Reference proteome</keyword>
<keyword evidence="2 3" id="KW-0040">ANK repeat</keyword>
<dbReference type="AlphaFoldDB" id="C1AB62"/>
<name>C1AB62_GEMAT</name>
<organism evidence="4 5">
    <name type="scientific">Gemmatimonas aurantiaca (strain DSM 14586 / JCM 11422 / NBRC 100505 / T-27)</name>
    <dbReference type="NCBI Taxonomy" id="379066"/>
    <lineage>
        <taxon>Bacteria</taxon>
        <taxon>Pseudomonadati</taxon>
        <taxon>Gemmatimonadota</taxon>
        <taxon>Gemmatimonadia</taxon>
        <taxon>Gemmatimonadales</taxon>
        <taxon>Gemmatimonadaceae</taxon>
        <taxon>Gemmatimonas</taxon>
    </lineage>
</organism>
<dbReference type="PROSITE" id="PS50297">
    <property type="entry name" value="ANK_REP_REGION"/>
    <property type="match status" value="1"/>
</dbReference>
<dbReference type="InterPro" id="IPR051165">
    <property type="entry name" value="Multifunctional_ANK_Repeat"/>
</dbReference>
<dbReference type="SMART" id="SM00248">
    <property type="entry name" value="ANK"/>
    <property type="match status" value="3"/>
</dbReference>
<dbReference type="Pfam" id="PF12796">
    <property type="entry name" value="Ank_2"/>
    <property type="match status" value="1"/>
</dbReference>
<dbReference type="PANTHER" id="PTHR24123">
    <property type="entry name" value="ANKYRIN REPEAT-CONTAINING"/>
    <property type="match status" value="1"/>
</dbReference>
<evidence type="ECO:0000313" key="4">
    <source>
        <dbReference type="EMBL" id="BAH39468.1"/>
    </source>
</evidence>
<evidence type="ECO:0000313" key="5">
    <source>
        <dbReference type="Proteomes" id="UP000002209"/>
    </source>
</evidence>
<dbReference type="Gene3D" id="1.25.40.20">
    <property type="entry name" value="Ankyrin repeat-containing domain"/>
    <property type="match status" value="2"/>
</dbReference>
<sequence length="434" mass="46585">MYPNPQDVLPLPQRPDTQQYRTRAKDLVRAYHAGGEAVEIWARQWVDALWRAQSAPGQATADNQADTRDRDRAAQQVTHFARQRLATDDAALHQAQFVIARAHGFPSWPRFVRHLTDAANDQSTSAIFEQAADAIVRGDLSTLLLLLRAHPALVRARSTREHEATLLHYVSANGVENYRQRTPANIVVIATALLDAGADVNATCEVYGGGADTLGLVVTSAHPRAAGVQLALTDLLVARGAPVVAGMVRSALANGCPEAAAHVGALCVARGIALRLDELAGMGLVEPLEAHLSRQTPDDRAAGEAMQMAAWYGRGAAIATMLDHGLPVDTPDPNGGETALHTACYAGHEALVAMLLERGASVHRMDTRYGTTPLVWALHAWLEDGRTPVEAYRAIVHRLLDAGAVADAALAQDERLAGETTLRSRLMQSGTSER</sequence>
<accession>C1AB62</accession>
<evidence type="ECO:0000256" key="3">
    <source>
        <dbReference type="PROSITE-ProRule" id="PRU00023"/>
    </source>
</evidence>
<evidence type="ECO:0000256" key="1">
    <source>
        <dbReference type="ARBA" id="ARBA00022737"/>
    </source>
</evidence>
<dbReference type="InterPro" id="IPR002110">
    <property type="entry name" value="Ankyrin_rpt"/>
</dbReference>
<feature type="repeat" description="ANK" evidence="3">
    <location>
        <begin position="335"/>
        <end position="367"/>
    </location>
</feature>
<protein>
    <submittedName>
        <fullName evidence="4">Uncharacterized protein</fullName>
    </submittedName>
</protein>
<dbReference type="Proteomes" id="UP000002209">
    <property type="component" value="Chromosome"/>
</dbReference>
<evidence type="ECO:0000256" key="2">
    <source>
        <dbReference type="ARBA" id="ARBA00023043"/>
    </source>
</evidence>
<dbReference type="SUPFAM" id="SSF48403">
    <property type="entry name" value="Ankyrin repeat"/>
    <property type="match status" value="1"/>
</dbReference>
<dbReference type="KEGG" id="gau:GAU_2426"/>
<dbReference type="PROSITE" id="PS50088">
    <property type="entry name" value="ANK_REPEAT"/>
    <property type="match status" value="1"/>
</dbReference>
<dbReference type="HOGENOM" id="CLU_628369_0_0_0"/>
<dbReference type="RefSeq" id="WP_015894237.1">
    <property type="nucleotide sequence ID" value="NC_012489.1"/>
</dbReference>
<keyword evidence="1" id="KW-0677">Repeat</keyword>
<dbReference type="eggNOG" id="COG0666">
    <property type="taxonomic scope" value="Bacteria"/>
</dbReference>